<feature type="region of interest" description="Disordered" evidence="1">
    <location>
        <begin position="180"/>
        <end position="264"/>
    </location>
</feature>
<gene>
    <name evidence="2" type="ORF">GOP47_0015614</name>
</gene>
<evidence type="ECO:0000313" key="2">
    <source>
        <dbReference type="EMBL" id="KAI5069313.1"/>
    </source>
</evidence>
<dbReference type="EMBL" id="JABFUD020000015">
    <property type="protein sequence ID" value="KAI5069313.1"/>
    <property type="molecule type" value="Genomic_DNA"/>
</dbReference>
<comment type="caution">
    <text evidence="2">The sequence shown here is derived from an EMBL/GenBank/DDBJ whole genome shotgun (WGS) entry which is preliminary data.</text>
</comment>
<dbReference type="Proteomes" id="UP000886520">
    <property type="component" value="Chromosome 15"/>
</dbReference>
<dbReference type="AlphaFoldDB" id="A0A9D4UJY9"/>
<organism evidence="2 3">
    <name type="scientific">Adiantum capillus-veneris</name>
    <name type="common">Maidenhair fern</name>
    <dbReference type="NCBI Taxonomy" id="13818"/>
    <lineage>
        <taxon>Eukaryota</taxon>
        <taxon>Viridiplantae</taxon>
        <taxon>Streptophyta</taxon>
        <taxon>Embryophyta</taxon>
        <taxon>Tracheophyta</taxon>
        <taxon>Polypodiopsida</taxon>
        <taxon>Polypodiidae</taxon>
        <taxon>Polypodiales</taxon>
        <taxon>Pteridineae</taxon>
        <taxon>Pteridaceae</taxon>
        <taxon>Vittarioideae</taxon>
        <taxon>Adiantum</taxon>
    </lineage>
</organism>
<accession>A0A9D4UJY9</accession>
<dbReference type="InterPro" id="IPR012438">
    <property type="entry name" value="DUF1639"/>
</dbReference>
<reference evidence="2" key="1">
    <citation type="submission" date="2021-01" db="EMBL/GenBank/DDBJ databases">
        <title>Adiantum capillus-veneris genome.</title>
        <authorList>
            <person name="Fang Y."/>
            <person name="Liao Q."/>
        </authorList>
    </citation>
    <scope>NUCLEOTIDE SEQUENCE</scope>
    <source>
        <strain evidence="2">H3</strain>
        <tissue evidence="2">Leaf</tissue>
    </source>
</reference>
<dbReference type="PANTHER" id="PTHR33130:SF33">
    <property type="entry name" value="PUTATIVE (DUF1639)-RELATED"/>
    <property type="match status" value="1"/>
</dbReference>
<feature type="region of interest" description="Disordered" evidence="1">
    <location>
        <begin position="330"/>
        <end position="350"/>
    </location>
</feature>
<evidence type="ECO:0000256" key="1">
    <source>
        <dbReference type="SAM" id="MobiDB-lite"/>
    </source>
</evidence>
<dbReference type="Pfam" id="PF07797">
    <property type="entry name" value="DUF1639"/>
    <property type="match status" value="1"/>
</dbReference>
<feature type="compositionally biased region" description="Basic and acidic residues" evidence="1">
    <location>
        <begin position="195"/>
        <end position="216"/>
    </location>
</feature>
<name>A0A9D4UJY9_ADICA</name>
<keyword evidence="3" id="KW-1185">Reference proteome</keyword>
<dbReference type="PANTHER" id="PTHR33130">
    <property type="entry name" value="PUTATIVE (DUF1639)-RELATED"/>
    <property type="match status" value="1"/>
</dbReference>
<dbReference type="OrthoDB" id="1931433at2759"/>
<sequence length="350" mass="38663">MREEVLVLPPSAERRKAGLYLSKPDEAAFRECIPPEVTYVKRSFHEAGVRRDLKSEAEVNASQSVSAERMQTEAIRREGNSVVPTLGSVKHEINQEGRSKQSMRSLSIHHTQKELLVGAPPLQWGSLKGNRSSRGANHKSKPCNLIDDFKTVRVVEAAKDSPVPANCNAVAMEDCSKSRNAVSRKRDHSCSPPAEHADLEENSKREKRLRSSDLSKGKRGMPVQGGKREEPLPHQCITRSSPGKKLESANQATLANGIGAGPARKDFSLPKFVISLSRKQIEEDFLKLKGSKVPKRPKRRSKAAENSVFYCTPGTGLSDVTMARYTVKEKRNVKGKSRGLKAMESESNSE</sequence>
<protein>
    <submittedName>
        <fullName evidence="2">Uncharacterized protein</fullName>
    </submittedName>
</protein>
<evidence type="ECO:0000313" key="3">
    <source>
        <dbReference type="Proteomes" id="UP000886520"/>
    </source>
</evidence>
<proteinExistence type="predicted"/>